<feature type="region of interest" description="Disordered" evidence="1">
    <location>
        <begin position="1"/>
        <end position="158"/>
    </location>
</feature>
<dbReference type="EMBL" id="AC133333">
    <property type="protein sequence ID" value="AAS07194.1"/>
    <property type="molecule type" value="Genomic_DNA"/>
</dbReference>
<evidence type="ECO:0000256" key="1">
    <source>
        <dbReference type="SAM" id="MobiDB-lite"/>
    </source>
</evidence>
<dbReference type="Pfam" id="PF05754">
    <property type="entry name" value="DUF834"/>
    <property type="match status" value="1"/>
</dbReference>
<feature type="compositionally biased region" description="Basic and acidic residues" evidence="1">
    <location>
        <begin position="140"/>
        <end position="150"/>
    </location>
</feature>
<gene>
    <name evidence="3" type="primary">OJ1785_A05.18</name>
</gene>
<reference evidence="4" key="2">
    <citation type="journal article" date="2008" name="Nucleic Acids Res.">
        <title>The rice annotation project database (RAP-DB): 2008 update.</title>
        <authorList>
            <consortium name="The rice annotation project (RAP)"/>
        </authorList>
    </citation>
    <scope>GENOME REANNOTATION</scope>
    <source>
        <strain evidence="4">cv. Nipponbare</strain>
    </source>
</reference>
<dbReference type="InterPro" id="IPR008552">
    <property type="entry name" value="DUF834"/>
</dbReference>
<evidence type="ECO:0000313" key="3">
    <source>
        <dbReference type="EMBL" id="AAS07194.1"/>
    </source>
</evidence>
<dbReference type="AlphaFoldDB" id="Q10HM6"/>
<evidence type="ECO:0000313" key="4">
    <source>
        <dbReference type="Proteomes" id="UP000000763"/>
    </source>
</evidence>
<organism evidence="3 4">
    <name type="scientific">Oryza sativa subsp. japonica</name>
    <name type="common">Rice</name>
    <dbReference type="NCBI Taxonomy" id="39947"/>
    <lineage>
        <taxon>Eukaryota</taxon>
        <taxon>Viridiplantae</taxon>
        <taxon>Streptophyta</taxon>
        <taxon>Embryophyta</taxon>
        <taxon>Tracheophyta</taxon>
        <taxon>Spermatophyta</taxon>
        <taxon>Magnoliopsida</taxon>
        <taxon>Liliopsida</taxon>
        <taxon>Poales</taxon>
        <taxon>Poaceae</taxon>
        <taxon>BOP clade</taxon>
        <taxon>Oryzoideae</taxon>
        <taxon>Oryzeae</taxon>
        <taxon>Oryzinae</taxon>
        <taxon>Oryza</taxon>
        <taxon>Oryza sativa</taxon>
    </lineage>
</organism>
<feature type="domain" description="DUF834" evidence="2">
    <location>
        <begin position="155"/>
        <end position="192"/>
    </location>
</feature>
<sequence>MDTKSSGGKCSNNTQQQQQQQQEAAMQARVGVVTRPQAGGSRLADRPAGKRRRAARWSPAASTGTAACARERRERGGGVAHGGRRWPSARWQREAATAELGADEDDDAPVTGGAREEADEQQLHPRMGGEVLGRTGRRHGLPERKGREEGLTGTRENGRPVSFRRWEEVAEVLLVLVEQREVTAWVGMDRSGVATRLEVAMATERGGARGGGVPEVEWENGVGVRVEIDTAMPMVVSTRLGGG</sequence>
<accession>Q10HM6</accession>
<protein>
    <recommendedName>
        <fullName evidence="2">DUF834 domain-containing protein</fullName>
    </recommendedName>
</protein>
<feature type="compositionally biased region" description="Low complexity" evidence="1">
    <location>
        <begin position="56"/>
        <end position="68"/>
    </location>
</feature>
<proteinExistence type="predicted"/>
<evidence type="ECO:0000259" key="2">
    <source>
        <dbReference type="Pfam" id="PF05754"/>
    </source>
</evidence>
<feature type="compositionally biased region" description="Polar residues" evidence="1">
    <location>
        <begin position="1"/>
        <end position="14"/>
    </location>
</feature>
<name>Q10HM6_ORYSJ</name>
<dbReference type="Proteomes" id="UP000000763">
    <property type="component" value="Chromosome 3"/>
</dbReference>
<reference evidence="4" key="1">
    <citation type="journal article" date="2005" name="Nature">
        <title>The map-based sequence of the rice genome.</title>
        <authorList>
            <consortium name="International rice genome sequencing project (IRGSP)"/>
            <person name="Matsumoto T."/>
            <person name="Wu J."/>
            <person name="Kanamori H."/>
            <person name="Katayose Y."/>
            <person name="Fujisawa M."/>
            <person name="Namiki N."/>
            <person name="Mizuno H."/>
            <person name="Yamamoto K."/>
            <person name="Antonio B.A."/>
            <person name="Baba T."/>
            <person name="Sakata K."/>
            <person name="Nagamura Y."/>
            <person name="Aoki H."/>
            <person name="Arikawa K."/>
            <person name="Arita K."/>
            <person name="Bito T."/>
            <person name="Chiden Y."/>
            <person name="Fujitsuka N."/>
            <person name="Fukunaka R."/>
            <person name="Hamada M."/>
            <person name="Harada C."/>
            <person name="Hayashi A."/>
            <person name="Hijishita S."/>
            <person name="Honda M."/>
            <person name="Hosokawa S."/>
            <person name="Ichikawa Y."/>
            <person name="Idonuma A."/>
            <person name="Iijima M."/>
            <person name="Ikeda M."/>
            <person name="Ikeno M."/>
            <person name="Ito K."/>
            <person name="Ito S."/>
            <person name="Ito T."/>
            <person name="Ito Y."/>
            <person name="Ito Y."/>
            <person name="Iwabuchi A."/>
            <person name="Kamiya K."/>
            <person name="Karasawa W."/>
            <person name="Kurita K."/>
            <person name="Katagiri S."/>
            <person name="Kikuta A."/>
            <person name="Kobayashi H."/>
            <person name="Kobayashi N."/>
            <person name="Machita K."/>
            <person name="Maehara T."/>
            <person name="Masukawa M."/>
            <person name="Mizubayashi T."/>
            <person name="Mukai Y."/>
            <person name="Nagasaki H."/>
            <person name="Nagata Y."/>
            <person name="Naito S."/>
            <person name="Nakashima M."/>
            <person name="Nakama Y."/>
            <person name="Nakamichi Y."/>
            <person name="Nakamura M."/>
            <person name="Meguro A."/>
            <person name="Negishi M."/>
            <person name="Ohta I."/>
            <person name="Ohta T."/>
            <person name="Okamoto M."/>
            <person name="Ono N."/>
            <person name="Saji S."/>
            <person name="Sakaguchi M."/>
            <person name="Sakai K."/>
            <person name="Shibata M."/>
            <person name="Shimokawa T."/>
            <person name="Song J."/>
            <person name="Takazaki Y."/>
            <person name="Terasawa K."/>
            <person name="Tsugane M."/>
            <person name="Tsuji K."/>
            <person name="Ueda S."/>
            <person name="Waki K."/>
            <person name="Yamagata H."/>
            <person name="Yamamoto M."/>
            <person name="Yamamoto S."/>
            <person name="Yamane H."/>
            <person name="Yoshiki S."/>
            <person name="Yoshihara R."/>
            <person name="Yukawa K."/>
            <person name="Zhong H."/>
            <person name="Yano M."/>
            <person name="Yuan Q."/>
            <person name="Ouyang S."/>
            <person name="Liu J."/>
            <person name="Jones K.M."/>
            <person name="Gansberger K."/>
            <person name="Moffat K."/>
            <person name="Hill J."/>
            <person name="Bera J."/>
            <person name="Fadrosh D."/>
            <person name="Jin S."/>
            <person name="Johri S."/>
            <person name="Kim M."/>
            <person name="Overton L."/>
            <person name="Reardon M."/>
            <person name="Tsitrin T."/>
            <person name="Vuong H."/>
            <person name="Weaver B."/>
            <person name="Ciecko A."/>
            <person name="Tallon L."/>
            <person name="Jackson J."/>
            <person name="Pai G."/>
            <person name="Aken S.V."/>
            <person name="Utterback T."/>
            <person name="Reidmuller S."/>
            <person name="Feldblyum T."/>
            <person name="Hsiao J."/>
            <person name="Zismann V."/>
            <person name="Iobst S."/>
            <person name="de Vazeille A.R."/>
            <person name="Buell C.R."/>
            <person name="Ying K."/>
            <person name="Li Y."/>
            <person name="Lu T."/>
            <person name="Huang Y."/>
            <person name="Zhao Q."/>
            <person name="Feng Q."/>
            <person name="Zhang L."/>
            <person name="Zhu J."/>
            <person name="Weng Q."/>
            <person name="Mu J."/>
            <person name="Lu Y."/>
            <person name="Fan D."/>
            <person name="Liu Y."/>
            <person name="Guan J."/>
            <person name="Zhang Y."/>
            <person name="Yu S."/>
            <person name="Liu X."/>
            <person name="Zhang Y."/>
            <person name="Hong G."/>
            <person name="Han B."/>
            <person name="Choisne N."/>
            <person name="Demange N."/>
            <person name="Orjeda G."/>
            <person name="Samain S."/>
            <person name="Cattolico L."/>
            <person name="Pelletier E."/>
            <person name="Couloux A."/>
            <person name="Segurens B."/>
            <person name="Wincker P."/>
            <person name="D'Hont A."/>
            <person name="Scarpelli C."/>
            <person name="Weissenbach J."/>
            <person name="Salanoubat M."/>
            <person name="Quetier F."/>
            <person name="Yu Y."/>
            <person name="Kim H.R."/>
            <person name="Rambo T."/>
            <person name="Currie J."/>
            <person name="Collura K."/>
            <person name="Luo M."/>
            <person name="Yang T."/>
            <person name="Ammiraju J.S.S."/>
            <person name="Engler F."/>
            <person name="Soderlund C."/>
            <person name="Wing R.A."/>
            <person name="Palmer L.E."/>
            <person name="de la Bastide M."/>
            <person name="Spiegel L."/>
            <person name="Nascimento L."/>
            <person name="Zutavern T."/>
            <person name="O'Shaughnessy A."/>
            <person name="Dike S."/>
            <person name="Dedhia N."/>
            <person name="Preston R."/>
            <person name="Balija V."/>
            <person name="McCombie W.R."/>
            <person name="Chow T."/>
            <person name="Chen H."/>
            <person name="Chung M."/>
            <person name="Chen C."/>
            <person name="Shaw J."/>
            <person name="Wu H."/>
            <person name="Hsiao K."/>
            <person name="Chao Y."/>
            <person name="Chu M."/>
            <person name="Cheng C."/>
            <person name="Hour A."/>
            <person name="Lee P."/>
            <person name="Lin S."/>
            <person name="Lin Y."/>
            <person name="Liou J."/>
            <person name="Liu S."/>
            <person name="Hsing Y."/>
            <person name="Raghuvanshi S."/>
            <person name="Mohanty A."/>
            <person name="Bharti A.K."/>
            <person name="Gaur A."/>
            <person name="Gupta V."/>
            <person name="Kumar D."/>
            <person name="Ravi V."/>
            <person name="Vij S."/>
            <person name="Kapur A."/>
            <person name="Khurana P."/>
            <person name="Khurana P."/>
            <person name="Khurana J.P."/>
            <person name="Tyagi A.K."/>
            <person name="Gaikwad K."/>
            <person name="Singh A."/>
            <person name="Dalal V."/>
            <person name="Srivastava S."/>
            <person name="Dixit A."/>
            <person name="Pal A.K."/>
            <person name="Ghazi I.A."/>
            <person name="Yadav M."/>
            <person name="Pandit A."/>
            <person name="Bhargava A."/>
            <person name="Sureshbabu K."/>
            <person name="Batra K."/>
            <person name="Sharma T.R."/>
            <person name="Mohapatra T."/>
            <person name="Singh N.K."/>
            <person name="Messing J."/>
            <person name="Nelson A.B."/>
            <person name="Fuks G."/>
            <person name="Kavchok S."/>
            <person name="Keizer G."/>
            <person name="Linton E."/>
            <person name="Llaca V."/>
            <person name="Song R."/>
            <person name="Tanyolac B."/>
            <person name="Young S."/>
            <person name="Ho-Il K."/>
            <person name="Hahn J.H."/>
            <person name="Sangsakoo G."/>
            <person name="Vanavichit A."/>
            <person name="de Mattos Luiz.A.T."/>
            <person name="Zimmer P.D."/>
            <person name="Malone G."/>
            <person name="Dellagostin O."/>
            <person name="de Oliveira A.C."/>
            <person name="Bevan M."/>
            <person name="Bancroft I."/>
            <person name="Minx P."/>
            <person name="Cordum H."/>
            <person name="Wilson R."/>
            <person name="Cheng Z."/>
            <person name="Jin W."/>
            <person name="Jiang J."/>
            <person name="Leong S.A."/>
            <person name="Iwama H."/>
            <person name="Gojobori T."/>
            <person name="Itoh T."/>
            <person name="Niimura Y."/>
            <person name="Fujii Y."/>
            <person name="Habara T."/>
            <person name="Sakai H."/>
            <person name="Sato Y."/>
            <person name="Wilson G."/>
            <person name="Kumar K."/>
            <person name="McCouch S."/>
            <person name="Juretic N."/>
            <person name="Hoen D."/>
            <person name="Wright S."/>
            <person name="Bruskiewich R."/>
            <person name="Bureau T."/>
            <person name="Miyao A."/>
            <person name="Hirochika H."/>
            <person name="Nishikawa T."/>
            <person name="Kadowaki K."/>
            <person name="Sugiura M."/>
            <person name="Burr B."/>
            <person name="Sasaki T."/>
        </authorList>
    </citation>
    <scope>NUCLEOTIDE SEQUENCE [LARGE SCALE GENOMIC DNA]</scope>
    <source>
        <strain evidence="4">cv. Nipponbare</strain>
    </source>
</reference>